<dbReference type="GeneID" id="28766112"/>
<proteinExistence type="predicted"/>
<evidence type="ECO:0000313" key="4">
    <source>
        <dbReference type="Proteomes" id="UP000077069"/>
    </source>
</evidence>
<feature type="chain" id="PRO_5008058595" evidence="2">
    <location>
        <begin position="18"/>
        <end position="371"/>
    </location>
</feature>
<dbReference type="InParanoid" id="A0A177CUC6"/>
<evidence type="ECO:0000313" key="3">
    <source>
        <dbReference type="EMBL" id="OAG11123.1"/>
    </source>
</evidence>
<dbReference type="RefSeq" id="XP_018041488.1">
    <property type="nucleotide sequence ID" value="XM_018182626.1"/>
</dbReference>
<accession>A0A177CUC6</accession>
<evidence type="ECO:0000256" key="2">
    <source>
        <dbReference type="SAM" id="SignalP"/>
    </source>
</evidence>
<dbReference type="OrthoDB" id="10504612at2759"/>
<gene>
    <name evidence="3" type="ORF">CC84DRAFT_1214371</name>
</gene>
<keyword evidence="2" id="KW-0732">Signal</keyword>
<protein>
    <submittedName>
        <fullName evidence="3">Uncharacterized protein</fullName>
    </submittedName>
</protein>
<feature type="coiled-coil region" evidence="1">
    <location>
        <begin position="87"/>
        <end position="114"/>
    </location>
</feature>
<keyword evidence="4" id="KW-1185">Reference proteome</keyword>
<sequence>MAFSLGLRLLLLALTLAASLVGCYYKSSTSFNATLGRIEAEYRSSVSTWSKDALFPDFDFSSKALNCLVVRMRHPAVELLKLSPYNNAELTASFQALRERSREVRERLAELDVNLTALHRRNYAAFAEAEAKLVQAYMDVVRASAKVDARCTAWAGPARNSTFGLVHRVHEHRPSRLQRVLSTLCSFTTLPKRHAYPNHAADLTNTDNIVDGLVNALVANVRSESLALEPHLHALVSAYHVLYREAWTLFFAADFHWNRKRLGLFVCLWHTGSTVCTPLSLEQRRQSAEWKDMLGVLQGLKDVRDEVLMALVEVRRLRDDVAYAGETLAKVKAWERGGQPGRRLERVVTVLRRLLMLQCSTDPAEYQEVRP</sequence>
<organism evidence="3 4">
    <name type="scientific">Paraphaeosphaeria sporulosa</name>
    <dbReference type="NCBI Taxonomy" id="1460663"/>
    <lineage>
        <taxon>Eukaryota</taxon>
        <taxon>Fungi</taxon>
        <taxon>Dikarya</taxon>
        <taxon>Ascomycota</taxon>
        <taxon>Pezizomycotina</taxon>
        <taxon>Dothideomycetes</taxon>
        <taxon>Pleosporomycetidae</taxon>
        <taxon>Pleosporales</taxon>
        <taxon>Massarineae</taxon>
        <taxon>Didymosphaeriaceae</taxon>
        <taxon>Paraphaeosphaeria</taxon>
    </lineage>
</organism>
<dbReference type="Proteomes" id="UP000077069">
    <property type="component" value="Unassembled WGS sequence"/>
</dbReference>
<name>A0A177CUC6_9PLEO</name>
<dbReference type="EMBL" id="KV441549">
    <property type="protein sequence ID" value="OAG11123.1"/>
    <property type="molecule type" value="Genomic_DNA"/>
</dbReference>
<evidence type="ECO:0000256" key="1">
    <source>
        <dbReference type="SAM" id="Coils"/>
    </source>
</evidence>
<dbReference type="AlphaFoldDB" id="A0A177CUC6"/>
<reference evidence="3 4" key="1">
    <citation type="submission" date="2016-05" db="EMBL/GenBank/DDBJ databases">
        <title>Comparative analysis of secretome profiles of manganese(II)-oxidizing ascomycete fungi.</title>
        <authorList>
            <consortium name="DOE Joint Genome Institute"/>
            <person name="Zeiner C.A."/>
            <person name="Purvine S.O."/>
            <person name="Zink E.M."/>
            <person name="Wu S."/>
            <person name="Pasa-Tolic L."/>
            <person name="Chaput D.L."/>
            <person name="Haridas S."/>
            <person name="Grigoriev I.V."/>
            <person name="Santelli C.M."/>
            <person name="Hansel C.M."/>
        </authorList>
    </citation>
    <scope>NUCLEOTIDE SEQUENCE [LARGE SCALE GENOMIC DNA]</scope>
    <source>
        <strain evidence="3 4">AP3s5-JAC2a</strain>
    </source>
</reference>
<keyword evidence="1" id="KW-0175">Coiled coil</keyword>
<feature type="signal peptide" evidence="2">
    <location>
        <begin position="1"/>
        <end position="17"/>
    </location>
</feature>